<keyword evidence="3 5" id="KW-1133">Transmembrane helix</keyword>
<feature type="transmembrane region" description="Helical" evidence="5">
    <location>
        <begin position="156"/>
        <end position="176"/>
    </location>
</feature>
<feature type="transmembrane region" description="Helical" evidence="5">
    <location>
        <begin position="58"/>
        <end position="75"/>
    </location>
</feature>
<feature type="transmembrane region" description="Helical" evidence="5">
    <location>
        <begin position="29"/>
        <end position="46"/>
    </location>
</feature>
<dbReference type="AlphaFoldDB" id="A0A510JFX7"/>
<feature type="transmembrane region" description="Helical" evidence="5">
    <location>
        <begin position="402"/>
        <end position="421"/>
    </location>
</feature>
<name>A0A510JFX7_9FUSO</name>
<gene>
    <name evidence="7" type="ORF">JCM16774_2273</name>
</gene>
<evidence type="ECO:0000256" key="2">
    <source>
        <dbReference type="ARBA" id="ARBA00022692"/>
    </source>
</evidence>
<feature type="transmembrane region" description="Helical" evidence="5">
    <location>
        <begin position="228"/>
        <end position="246"/>
    </location>
</feature>
<keyword evidence="2 5" id="KW-0812">Transmembrane</keyword>
<dbReference type="Proteomes" id="UP000321606">
    <property type="component" value="Chromosome"/>
</dbReference>
<evidence type="ECO:0000313" key="7">
    <source>
        <dbReference type="EMBL" id="BBM37311.1"/>
    </source>
</evidence>
<dbReference type="KEGG" id="lgo:JCM16774_2273"/>
<dbReference type="EMBL" id="AP019822">
    <property type="protein sequence ID" value="BBM37311.1"/>
    <property type="molecule type" value="Genomic_DNA"/>
</dbReference>
<organism evidence="7 8">
    <name type="scientific">Pseudoleptotrichia goodfellowii</name>
    <dbReference type="NCBI Taxonomy" id="157692"/>
    <lineage>
        <taxon>Bacteria</taxon>
        <taxon>Fusobacteriati</taxon>
        <taxon>Fusobacteriota</taxon>
        <taxon>Fusobacteriia</taxon>
        <taxon>Fusobacteriales</taxon>
        <taxon>Leptotrichiaceae</taxon>
        <taxon>Pseudoleptotrichia</taxon>
    </lineage>
</organism>
<feature type="transmembrane region" description="Helical" evidence="5">
    <location>
        <begin position="206"/>
        <end position="221"/>
    </location>
</feature>
<evidence type="ECO:0000313" key="8">
    <source>
        <dbReference type="Proteomes" id="UP000321606"/>
    </source>
</evidence>
<feature type="transmembrane region" description="Helical" evidence="5">
    <location>
        <begin position="328"/>
        <end position="349"/>
    </location>
</feature>
<keyword evidence="4 5" id="KW-0472">Membrane</keyword>
<evidence type="ECO:0000256" key="1">
    <source>
        <dbReference type="ARBA" id="ARBA00004141"/>
    </source>
</evidence>
<evidence type="ECO:0000256" key="5">
    <source>
        <dbReference type="SAM" id="Phobius"/>
    </source>
</evidence>
<dbReference type="InterPro" id="IPR051533">
    <property type="entry name" value="WaaL-like"/>
</dbReference>
<feature type="domain" description="O-antigen ligase-related" evidence="6">
    <location>
        <begin position="191"/>
        <end position="340"/>
    </location>
</feature>
<evidence type="ECO:0000256" key="3">
    <source>
        <dbReference type="ARBA" id="ARBA00022989"/>
    </source>
</evidence>
<comment type="subcellular location">
    <subcellularLocation>
        <location evidence="1">Membrane</location>
        <topology evidence="1">Multi-pass membrane protein</topology>
    </subcellularLocation>
</comment>
<reference evidence="7 8" key="1">
    <citation type="submission" date="2019-07" db="EMBL/GenBank/DDBJ databases">
        <title>Complete Genome Sequence of Leptotrichia goodfellowii Strain JCM 16774.</title>
        <authorList>
            <person name="Watanabe S."/>
            <person name="Cui L."/>
        </authorList>
    </citation>
    <scope>NUCLEOTIDE SEQUENCE [LARGE SCALE GENOMIC DNA]</scope>
    <source>
        <strain evidence="7 8">JCM16774</strain>
    </source>
</reference>
<dbReference type="Pfam" id="PF04932">
    <property type="entry name" value="Wzy_C"/>
    <property type="match status" value="1"/>
</dbReference>
<dbReference type="OrthoDB" id="79030at2"/>
<evidence type="ECO:0000259" key="6">
    <source>
        <dbReference type="Pfam" id="PF04932"/>
    </source>
</evidence>
<dbReference type="GO" id="GO:0016020">
    <property type="term" value="C:membrane"/>
    <property type="evidence" value="ECO:0007669"/>
    <property type="project" value="UniProtKB-SubCell"/>
</dbReference>
<evidence type="ECO:0000256" key="4">
    <source>
        <dbReference type="ARBA" id="ARBA00023136"/>
    </source>
</evidence>
<protein>
    <submittedName>
        <fullName evidence="7">O-antigen polymerase</fullName>
    </submittedName>
</protein>
<dbReference type="PANTHER" id="PTHR37422:SF13">
    <property type="entry name" value="LIPOPOLYSACCHARIDE BIOSYNTHESIS PROTEIN PA4999-RELATED"/>
    <property type="match status" value="1"/>
</dbReference>
<feature type="transmembrane region" description="Helical" evidence="5">
    <location>
        <begin position="110"/>
        <end position="130"/>
    </location>
</feature>
<dbReference type="RefSeq" id="WP_026738365.1">
    <property type="nucleotide sequence ID" value="NZ_AP019822.1"/>
</dbReference>
<feature type="transmembrane region" description="Helical" evidence="5">
    <location>
        <begin position="370"/>
        <end position="390"/>
    </location>
</feature>
<dbReference type="PANTHER" id="PTHR37422">
    <property type="entry name" value="TEICHURONIC ACID BIOSYNTHESIS PROTEIN TUAE"/>
    <property type="match status" value="1"/>
</dbReference>
<sequence length="426" mass="50277">MKKLYNTGYYVCLLFALSVFLSVKAQNVLGILLLLLFIISMFSKENREKLKLLTDKQIILGLTVFIVTPYIIALIDGGLKARIDMDDYIKFILFLPLVFFLDSEKKFWNFLKSLLTGGTLSLIITLFIFIKNYDEWAHPKGFVYPRVFFELDPQDFANIMCLLLLFLISFFLFYKFEKKEDNFKFKLLYFFIIVLNVFILLVNRSKMVYICLIPTVIYILYKKNKKYIAVFFIFCIGGFFLLPHTISDRLQYIVKVQKDPSSNLRLIFWDGAVSSIKESPLIGMKSEQRRDFVENYYKQKGVYDYVVANYEFVKTRNVLDTHNMYLQFLTYFGIIGFISLIFFFFFIIPKRLLSISFYKNREKNEKSSEYSKFIALEIALKASYACYLIQGLTEINLNNKSIILAFSVLIYILNFVIHKNFKMKLN</sequence>
<accession>A0A510JFX7</accession>
<proteinExistence type="predicted"/>
<feature type="transmembrane region" description="Helical" evidence="5">
    <location>
        <begin position="183"/>
        <end position="200"/>
    </location>
</feature>
<dbReference type="InterPro" id="IPR007016">
    <property type="entry name" value="O-antigen_ligase-rel_domated"/>
</dbReference>
<dbReference type="STRING" id="714315.GCA_000516535_02267"/>